<comment type="caution">
    <text evidence="1">The sequence shown here is derived from an EMBL/GenBank/DDBJ whole genome shotgun (WGS) entry which is preliminary data.</text>
</comment>
<protein>
    <submittedName>
        <fullName evidence="1">Uncharacterized protein</fullName>
    </submittedName>
</protein>
<gene>
    <name evidence="1" type="ORF">DI640_13085</name>
</gene>
<sequence>MLAAPIDRMRQLDREGTAYTVSVYKANVYFARCPVIAADGAKGWLLVKHPQLGAVHINLAVVDSVIIHEEGD</sequence>
<dbReference type="EMBL" id="QFMX01000013">
    <property type="protein sequence ID" value="PZO72302.1"/>
    <property type="molecule type" value="Genomic_DNA"/>
</dbReference>
<proteinExistence type="predicted"/>
<accession>A0A2W4YVM7</accession>
<dbReference type="Proteomes" id="UP000249555">
    <property type="component" value="Unassembled WGS sequence"/>
</dbReference>
<organism evidence="1 2">
    <name type="scientific">Sphingomonas taxi</name>
    <dbReference type="NCBI Taxonomy" id="1549858"/>
    <lineage>
        <taxon>Bacteria</taxon>
        <taxon>Pseudomonadati</taxon>
        <taxon>Pseudomonadota</taxon>
        <taxon>Alphaproteobacteria</taxon>
        <taxon>Sphingomonadales</taxon>
        <taxon>Sphingomonadaceae</taxon>
        <taxon>Sphingomonas</taxon>
    </lineage>
</organism>
<evidence type="ECO:0000313" key="1">
    <source>
        <dbReference type="EMBL" id="PZO72302.1"/>
    </source>
</evidence>
<name>A0A2W4YVM7_9SPHN</name>
<reference evidence="1 2" key="1">
    <citation type="submission" date="2017-08" db="EMBL/GenBank/DDBJ databases">
        <title>Infants hospitalized years apart are colonized by the same room-sourced microbial strains.</title>
        <authorList>
            <person name="Brooks B."/>
            <person name="Olm M.R."/>
            <person name="Firek B.A."/>
            <person name="Baker R."/>
            <person name="Thomas B.C."/>
            <person name="Morowitz M.J."/>
            <person name="Banfield J.F."/>
        </authorList>
    </citation>
    <scope>NUCLEOTIDE SEQUENCE [LARGE SCALE GENOMIC DNA]</scope>
    <source>
        <strain evidence="1">S2_018_000_R3_119</strain>
    </source>
</reference>
<evidence type="ECO:0000313" key="2">
    <source>
        <dbReference type="Proteomes" id="UP000249555"/>
    </source>
</evidence>
<dbReference type="AlphaFoldDB" id="A0A2W4YVM7"/>